<sequence length="88" mass="9520">MLEQAPGRTCGPVERGAHTAAGEPMLEESFPEGLYRMEGIHTGAVCEELQPVESTHIGEFYGGLPSTRGTPCWSRLKAQEARSGKTNM</sequence>
<dbReference type="AlphaFoldDB" id="A0A2I0U5A3"/>
<dbReference type="EMBL" id="KZ506146">
    <property type="protein sequence ID" value="PKU41212.1"/>
    <property type="molecule type" value="Genomic_DNA"/>
</dbReference>
<reference evidence="3" key="2">
    <citation type="submission" date="2017-12" db="EMBL/GenBank/DDBJ databases">
        <title>Genome sequence of the Bar-tailed Godwit (Limosa lapponica baueri).</title>
        <authorList>
            <person name="Lima N.C.B."/>
            <person name="Parody-Merino A.M."/>
            <person name="Battley P.F."/>
            <person name="Fidler A.E."/>
            <person name="Prosdocimi F."/>
        </authorList>
    </citation>
    <scope>NUCLEOTIDE SEQUENCE [LARGE SCALE GENOMIC DNA]</scope>
</reference>
<dbReference type="Proteomes" id="UP000233556">
    <property type="component" value="Unassembled WGS sequence"/>
</dbReference>
<evidence type="ECO:0000313" key="3">
    <source>
        <dbReference type="Proteomes" id="UP000233556"/>
    </source>
</evidence>
<protein>
    <submittedName>
        <fullName evidence="2">Uncharacterized protein</fullName>
    </submittedName>
</protein>
<keyword evidence="3" id="KW-1185">Reference proteome</keyword>
<dbReference type="OrthoDB" id="10576970at2759"/>
<reference evidence="3" key="1">
    <citation type="submission" date="2017-11" db="EMBL/GenBank/DDBJ databases">
        <authorList>
            <person name="Lima N.C."/>
            <person name="Parody-Merino A.M."/>
            <person name="Battley P.F."/>
            <person name="Fidler A.E."/>
            <person name="Prosdocimi F."/>
        </authorList>
    </citation>
    <scope>NUCLEOTIDE SEQUENCE [LARGE SCALE GENOMIC DNA]</scope>
</reference>
<gene>
    <name evidence="2" type="ORF">llap_8481</name>
</gene>
<accession>A0A2I0U5A3</accession>
<organism evidence="2 3">
    <name type="scientific">Limosa lapponica baueri</name>
    <dbReference type="NCBI Taxonomy" id="1758121"/>
    <lineage>
        <taxon>Eukaryota</taxon>
        <taxon>Metazoa</taxon>
        <taxon>Chordata</taxon>
        <taxon>Craniata</taxon>
        <taxon>Vertebrata</taxon>
        <taxon>Euteleostomi</taxon>
        <taxon>Archelosauria</taxon>
        <taxon>Archosauria</taxon>
        <taxon>Dinosauria</taxon>
        <taxon>Saurischia</taxon>
        <taxon>Theropoda</taxon>
        <taxon>Coelurosauria</taxon>
        <taxon>Aves</taxon>
        <taxon>Neognathae</taxon>
        <taxon>Neoaves</taxon>
        <taxon>Charadriiformes</taxon>
        <taxon>Scolopacidae</taxon>
        <taxon>Limosa</taxon>
    </lineage>
</organism>
<feature type="region of interest" description="Disordered" evidence="1">
    <location>
        <begin position="1"/>
        <end position="25"/>
    </location>
</feature>
<evidence type="ECO:0000313" key="2">
    <source>
        <dbReference type="EMBL" id="PKU41212.1"/>
    </source>
</evidence>
<evidence type="ECO:0000256" key="1">
    <source>
        <dbReference type="SAM" id="MobiDB-lite"/>
    </source>
</evidence>
<proteinExistence type="predicted"/>
<name>A0A2I0U5A3_LIMLA</name>